<dbReference type="EMBL" id="JXTC01000462">
    <property type="protein sequence ID" value="PON52285.1"/>
    <property type="molecule type" value="Genomic_DNA"/>
</dbReference>
<organism evidence="1 2">
    <name type="scientific">Trema orientale</name>
    <name type="common">Charcoal tree</name>
    <name type="synonym">Celtis orientalis</name>
    <dbReference type="NCBI Taxonomy" id="63057"/>
    <lineage>
        <taxon>Eukaryota</taxon>
        <taxon>Viridiplantae</taxon>
        <taxon>Streptophyta</taxon>
        <taxon>Embryophyta</taxon>
        <taxon>Tracheophyta</taxon>
        <taxon>Spermatophyta</taxon>
        <taxon>Magnoliopsida</taxon>
        <taxon>eudicotyledons</taxon>
        <taxon>Gunneridae</taxon>
        <taxon>Pentapetalae</taxon>
        <taxon>rosids</taxon>
        <taxon>fabids</taxon>
        <taxon>Rosales</taxon>
        <taxon>Cannabaceae</taxon>
        <taxon>Trema</taxon>
    </lineage>
</organism>
<protein>
    <submittedName>
        <fullName evidence="1">Uncharacterized protein</fullName>
    </submittedName>
</protein>
<dbReference type="AlphaFoldDB" id="A0A2P5BU30"/>
<evidence type="ECO:0000313" key="1">
    <source>
        <dbReference type="EMBL" id="PON52285.1"/>
    </source>
</evidence>
<reference evidence="2" key="1">
    <citation type="submission" date="2016-06" db="EMBL/GenBank/DDBJ databases">
        <title>Parallel loss of symbiosis genes in relatives of nitrogen-fixing non-legume Parasponia.</title>
        <authorList>
            <person name="Van Velzen R."/>
            <person name="Holmer R."/>
            <person name="Bu F."/>
            <person name="Rutten L."/>
            <person name="Van Zeijl A."/>
            <person name="Liu W."/>
            <person name="Santuari L."/>
            <person name="Cao Q."/>
            <person name="Sharma T."/>
            <person name="Shen D."/>
            <person name="Roswanjaya Y."/>
            <person name="Wardhani T."/>
            <person name="Kalhor M.S."/>
            <person name="Jansen J."/>
            <person name="Van den Hoogen J."/>
            <person name="Gungor B."/>
            <person name="Hartog M."/>
            <person name="Hontelez J."/>
            <person name="Verver J."/>
            <person name="Yang W.-C."/>
            <person name="Schijlen E."/>
            <person name="Repin R."/>
            <person name="Schilthuizen M."/>
            <person name="Schranz E."/>
            <person name="Heidstra R."/>
            <person name="Miyata K."/>
            <person name="Fedorova E."/>
            <person name="Kohlen W."/>
            <person name="Bisseling T."/>
            <person name="Smit S."/>
            <person name="Geurts R."/>
        </authorList>
    </citation>
    <scope>NUCLEOTIDE SEQUENCE [LARGE SCALE GENOMIC DNA]</scope>
    <source>
        <strain evidence="2">cv. RG33-2</strain>
    </source>
</reference>
<evidence type="ECO:0000313" key="2">
    <source>
        <dbReference type="Proteomes" id="UP000237000"/>
    </source>
</evidence>
<dbReference type="OrthoDB" id="1943545at2759"/>
<sequence>MDKRVFGESETANWVASGLPECDRSRTFSGKLSLALLPLKRRAASSYALAAPSAVSNVPSQTLAALKGSLISAAHFPHGLCLTPLYFLLGCSCCCRWVISWYSYVGVNDVVCGGGTMVVVHIYEVSAPVHKGGKNNKSVTHFDVEMR</sequence>
<comment type="caution">
    <text evidence="1">The sequence shown here is derived from an EMBL/GenBank/DDBJ whole genome shotgun (WGS) entry which is preliminary data.</text>
</comment>
<gene>
    <name evidence="1" type="ORF">TorRG33x02_309020</name>
</gene>
<dbReference type="Proteomes" id="UP000237000">
    <property type="component" value="Unassembled WGS sequence"/>
</dbReference>
<keyword evidence="2" id="KW-1185">Reference proteome</keyword>
<proteinExistence type="predicted"/>
<accession>A0A2P5BU30</accession>
<dbReference type="InParanoid" id="A0A2P5BU30"/>
<name>A0A2P5BU30_TREOI</name>